<comment type="caution">
    <text evidence="1">The sequence shown here is derived from an EMBL/GenBank/DDBJ whole genome shotgun (WGS) entry which is preliminary data.</text>
</comment>
<organism evidence="1 2">
    <name type="scientific">Leptospira interrogans str. UI 12621</name>
    <dbReference type="NCBI Taxonomy" id="1049937"/>
    <lineage>
        <taxon>Bacteria</taxon>
        <taxon>Pseudomonadati</taxon>
        <taxon>Spirochaetota</taxon>
        <taxon>Spirochaetia</taxon>
        <taxon>Leptospirales</taxon>
        <taxon>Leptospiraceae</taxon>
        <taxon>Leptospira</taxon>
    </lineage>
</organism>
<dbReference type="Proteomes" id="UP000006324">
    <property type="component" value="Unassembled WGS sequence"/>
</dbReference>
<dbReference type="AlphaFoldDB" id="A0A0F6H537"/>
<evidence type="ECO:0000313" key="2">
    <source>
        <dbReference type="Proteomes" id="UP000006324"/>
    </source>
</evidence>
<accession>A0A0F6H537</accession>
<protein>
    <submittedName>
        <fullName evidence="1">Uncharacterized protein</fullName>
    </submittedName>
</protein>
<gene>
    <name evidence="1" type="ORF">LEP1GSC104_0081</name>
</gene>
<reference evidence="1 2" key="1">
    <citation type="submission" date="2012-09" db="EMBL/GenBank/DDBJ databases">
        <authorList>
            <person name="Harkins D.M."/>
            <person name="Durkin A.S."/>
            <person name="Brinkac L.M."/>
            <person name="Selengut J.D."/>
            <person name="Sanka R."/>
            <person name="DePew J."/>
            <person name="Purushe J."/>
            <person name="Chanthongthip A."/>
            <person name="Lattana O."/>
            <person name="Phetsouvanh R."/>
            <person name="Newton P.N."/>
            <person name="Vinetz J.M."/>
            <person name="Sutton G.G."/>
            <person name="Nelson W.C."/>
            <person name="Fouts D.E."/>
        </authorList>
    </citation>
    <scope>NUCLEOTIDE SEQUENCE [LARGE SCALE GENOMIC DNA]</scope>
    <source>
        <strain evidence="1 2">UI 12621</strain>
    </source>
</reference>
<dbReference type="EMBL" id="AHNQ02000050">
    <property type="protein sequence ID" value="EKO23328.1"/>
    <property type="molecule type" value="Genomic_DNA"/>
</dbReference>
<proteinExistence type="predicted"/>
<sequence>MDLKFKEGFFGKDENKLRLLLPHSNLAEIYCFFFVILGRKYFPVPDYFLLCTIIVY</sequence>
<evidence type="ECO:0000313" key="1">
    <source>
        <dbReference type="EMBL" id="EKO23328.1"/>
    </source>
</evidence>
<name>A0A0F6H537_LEPIR</name>